<name>A0A7R8YSC9_HERIL</name>
<dbReference type="GO" id="GO:0008061">
    <property type="term" value="F:chitin binding"/>
    <property type="evidence" value="ECO:0007669"/>
    <property type="project" value="InterPro"/>
</dbReference>
<proteinExistence type="predicted"/>
<dbReference type="OrthoDB" id="6020543at2759"/>
<dbReference type="EMBL" id="LR899010">
    <property type="protein sequence ID" value="CAD7080444.1"/>
    <property type="molecule type" value="Genomic_DNA"/>
</dbReference>
<accession>A0A7R8YSC9</accession>
<dbReference type="AlphaFoldDB" id="A0A7R8YSC9"/>
<gene>
    <name evidence="3" type="ORF">HERILL_LOCUS3597</name>
</gene>
<dbReference type="InParanoid" id="A0A7R8YSC9"/>
<dbReference type="SUPFAM" id="SSF57625">
    <property type="entry name" value="Invertebrate chitin-binding proteins"/>
    <property type="match status" value="2"/>
</dbReference>
<feature type="signal peptide" evidence="1">
    <location>
        <begin position="1"/>
        <end position="20"/>
    </location>
</feature>
<evidence type="ECO:0000313" key="4">
    <source>
        <dbReference type="Proteomes" id="UP000594454"/>
    </source>
</evidence>
<dbReference type="Proteomes" id="UP000594454">
    <property type="component" value="Chromosome 2"/>
</dbReference>
<keyword evidence="4" id="KW-1185">Reference proteome</keyword>
<feature type="domain" description="Chitin-binding type-2" evidence="2">
    <location>
        <begin position="68"/>
        <end position="121"/>
    </location>
</feature>
<dbReference type="InterPro" id="IPR002557">
    <property type="entry name" value="Chitin-bd_dom"/>
</dbReference>
<feature type="chain" id="PRO_5031095232" description="Chitin-binding type-2 domain-containing protein" evidence="1">
    <location>
        <begin position="21"/>
        <end position="121"/>
    </location>
</feature>
<dbReference type="Pfam" id="PF01607">
    <property type="entry name" value="CBM_14"/>
    <property type="match status" value="2"/>
</dbReference>
<dbReference type="SMART" id="SM00494">
    <property type="entry name" value="ChtBD2"/>
    <property type="match status" value="2"/>
</dbReference>
<dbReference type="Gene3D" id="2.170.140.10">
    <property type="entry name" value="Chitin binding domain"/>
    <property type="match status" value="1"/>
</dbReference>
<dbReference type="GO" id="GO:0005576">
    <property type="term" value="C:extracellular region"/>
    <property type="evidence" value="ECO:0007669"/>
    <property type="project" value="InterPro"/>
</dbReference>
<reference evidence="3 4" key="1">
    <citation type="submission" date="2020-11" db="EMBL/GenBank/DDBJ databases">
        <authorList>
            <person name="Wallbank WR R."/>
            <person name="Pardo Diaz C."/>
            <person name="Kozak K."/>
            <person name="Martin S."/>
            <person name="Jiggins C."/>
            <person name="Moest M."/>
            <person name="Warren A I."/>
            <person name="Generalovic N T."/>
            <person name="Byers J.R.P. K."/>
            <person name="Montejo-Kovacevich G."/>
            <person name="Yen C E."/>
        </authorList>
    </citation>
    <scope>NUCLEOTIDE SEQUENCE [LARGE SCALE GENOMIC DNA]</scope>
</reference>
<dbReference type="PROSITE" id="PS50940">
    <property type="entry name" value="CHIT_BIND_II"/>
    <property type="match status" value="2"/>
</dbReference>
<evidence type="ECO:0000313" key="3">
    <source>
        <dbReference type="EMBL" id="CAD7080444.1"/>
    </source>
</evidence>
<feature type="domain" description="Chitin-binding type-2" evidence="2">
    <location>
        <begin position="19"/>
        <end position="66"/>
    </location>
</feature>
<evidence type="ECO:0000259" key="2">
    <source>
        <dbReference type="PROSITE" id="PS50940"/>
    </source>
</evidence>
<evidence type="ECO:0000256" key="1">
    <source>
        <dbReference type="SAM" id="SignalP"/>
    </source>
</evidence>
<dbReference type="InterPro" id="IPR036508">
    <property type="entry name" value="Chitin-bd_dom_sf"/>
</dbReference>
<sequence length="121" mass="13054">MHPGFVISAILLSLLTVCRANCGDHLEGSTFSHPQDPAGFFMCHNGILYYLFCPDGLTFDPIGNKCSDTSCTSKSDNTMFPKSGDCSGFILCENGVSKEGKCIGNRKFDPDHGCLAKVFCT</sequence>
<keyword evidence="1" id="KW-0732">Signal</keyword>
<protein>
    <recommendedName>
        <fullName evidence="2">Chitin-binding type-2 domain-containing protein</fullName>
    </recommendedName>
</protein>
<organism evidence="3 4">
    <name type="scientific">Hermetia illucens</name>
    <name type="common">Black soldier fly</name>
    <dbReference type="NCBI Taxonomy" id="343691"/>
    <lineage>
        <taxon>Eukaryota</taxon>
        <taxon>Metazoa</taxon>
        <taxon>Ecdysozoa</taxon>
        <taxon>Arthropoda</taxon>
        <taxon>Hexapoda</taxon>
        <taxon>Insecta</taxon>
        <taxon>Pterygota</taxon>
        <taxon>Neoptera</taxon>
        <taxon>Endopterygota</taxon>
        <taxon>Diptera</taxon>
        <taxon>Brachycera</taxon>
        <taxon>Stratiomyomorpha</taxon>
        <taxon>Stratiomyidae</taxon>
        <taxon>Hermetiinae</taxon>
        <taxon>Hermetia</taxon>
    </lineage>
</organism>